<keyword evidence="1 3" id="KW-0808">Transferase</keyword>
<gene>
    <name evidence="3" type="ORF">DFP95_110111</name>
</gene>
<dbReference type="OrthoDB" id="9797829at2"/>
<keyword evidence="4" id="KW-1185">Reference proteome</keyword>
<dbReference type="Pfam" id="PF00534">
    <property type="entry name" value="Glycos_transf_1"/>
    <property type="match status" value="1"/>
</dbReference>
<sequence>MKRIAYFSPLNPIRSGISDYSEDLLPLLGDAYHIDIYIPNAFIVENKTIAERFDIKFYSEFVLNYKDKRYDSILYHMGNNYEAHHGIYDFMLQYPGIVILHDYSLHHFFAAKTLVLGDQEGYREEMFYSHGEQGLQAADKFIKGKIPPIWENDSLNYPMNLRVLDRSAGVIVHSEFAKNLLRKQASYVPIRVVPIPAPHISEYEQVQIEKQRARSELNIDPSEFVICSLGFANPTKRIDKILEALAKIQVDKLMNGFKFYIVGEISENYPVQEIVIRHKLSKVVRCIGFVDLDYFGKYIAASDICLNLRYPTQGESSASLLKIMGYGKPVIATRIGSFSEFPDHIVHKAGYELDEVSSIINLLVEIYSKPNDERTKELLEFTQRYHSLNACADGYIDFIDKVMKGEQININLGIQETFDDFVENISSILMPTQLRDVSVRYIDECLHIFGRKEMEMCESSRTTLYT</sequence>
<evidence type="ECO:0000313" key="3">
    <source>
        <dbReference type="EMBL" id="RED57638.1"/>
    </source>
</evidence>
<dbReference type="GO" id="GO:0016757">
    <property type="term" value="F:glycosyltransferase activity"/>
    <property type="evidence" value="ECO:0007669"/>
    <property type="project" value="InterPro"/>
</dbReference>
<dbReference type="Gene3D" id="3.40.50.2000">
    <property type="entry name" value="Glycogen Phosphorylase B"/>
    <property type="match status" value="1"/>
</dbReference>
<comment type="caution">
    <text evidence="3">The sequence shown here is derived from an EMBL/GenBank/DDBJ whole genome shotgun (WGS) entry which is preliminary data.</text>
</comment>
<dbReference type="GO" id="GO:0009103">
    <property type="term" value="P:lipopolysaccharide biosynthetic process"/>
    <property type="evidence" value="ECO:0007669"/>
    <property type="project" value="TreeGrafter"/>
</dbReference>
<dbReference type="CDD" id="cd03801">
    <property type="entry name" value="GT4_PimA-like"/>
    <property type="match status" value="1"/>
</dbReference>
<organism evidence="3 4">
    <name type="scientific">Cohnella lupini</name>
    <dbReference type="NCBI Taxonomy" id="1294267"/>
    <lineage>
        <taxon>Bacteria</taxon>
        <taxon>Bacillati</taxon>
        <taxon>Bacillota</taxon>
        <taxon>Bacilli</taxon>
        <taxon>Bacillales</taxon>
        <taxon>Paenibacillaceae</taxon>
        <taxon>Cohnella</taxon>
    </lineage>
</organism>
<dbReference type="AlphaFoldDB" id="A0A3D9I785"/>
<evidence type="ECO:0000256" key="1">
    <source>
        <dbReference type="ARBA" id="ARBA00022679"/>
    </source>
</evidence>
<protein>
    <submittedName>
        <fullName evidence="3">Glycosyltransferase involved in cell wall biosynthesis</fullName>
    </submittedName>
</protein>
<dbReference type="PANTHER" id="PTHR46401">
    <property type="entry name" value="GLYCOSYLTRANSFERASE WBBK-RELATED"/>
    <property type="match status" value="1"/>
</dbReference>
<dbReference type="InterPro" id="IPR001296">
    <property type="entry name" value="Glyco_trans_1"/>
</dbReference>
<dbReference type="RefSeq" id="WP_115993928.1">
    <property type="nucleotide sequence ID" value="NZ_QRDY01000010.1"/>
</dbReference>
<dbReference type="Proteomes" id="UP000256869">
    <property type="component" value="Unassembled WGS sequence"/>
</dbReference>
<dbReference type="PANTHER" id="PTHR46401:SF2">
    <property type="entry name" value="GLYCOSYLTRANSFERASE WBBK-RELATED"/>
    <property type="match status" value="1"/>
</dbReference>
<accession>A0A3D9I785</accession>
<proteinExistence type="predicted"/>
<feature type="domain" description="Glycosyl transferase family 1" evidence="2">
    <location>
        <begin position="210"/>
        <end position="346"/>
    </location>
</feature>
<dbReference type="SUPFAM" id="SSF53756">
    <property type="entry name" value="UDP-Glycosyltransferase/glycogen phosphorylase"/>
    <property type="match status" value="1"/>
</dbReference>
<name>A0A3D9I785_9BACL</name>
<dbReference type="EMBL" id="QRDY01000010">
    <property type="protein sequence ID" value="RED57638.1"/>
    <property type="molecule type" value="Genomic_DNA"/>
</dbReference>
<evidence type="ECO:0000313" key="4">
    <source>
        <dbReference type="Proteomes" id="UP000256869"/>
    </source>
</evidence>
<reference evidence="3 4" key="1">
    <citation type="submission" date="2018-07" db="EMBL/GenBank/DDBJ databases">
        <title>Genomic Encyclopedia of Type Strains, Phase III (KMG-III): the genomes of soil and plant-associated and newly described type strains.</title>
        <authorList>
            <person name="Whitman W."/>
        </authorList>
    </citation>
    <scope>NUCLEOTIDE SEQUENCE [LARGE SCALE GENOMIC DNA]</scope>
    <source>
        <strain evidence="3 4">CECT 8236</strain>
    </source>
</reference>
<evidence type="ECO:0000259" key="2">
    <source>
        <dbReference type="Pfam" id="PF00534"/>
    </source>
</evidence>